<evidence type="ECO:0000313" key="2">
    <source>
        <dbReference type="EMBL" id="GFS47742.1"/>
    </source>
</evidence>
<feature type="compositionally biased region" description="Basic and acidic residues" evidence="1">
    <location>
        <begin position="299"/>
        <end position="312"/>
    </location>
</feature>
<sequence>MEVGDLAKDVFLYVWFRNKIVEELPALSVDPILEAFVEKLRNVILVETYVTRLPWVKFLRRHSNRMISSPTLYAKYVIFACYLVNKHYKDGFECFLRVVALVAEFALYAKAKGHPEFTQVSNDIFDAFYAKELKEKFKKQGDWQKFKQYVQKRLSLEQSEEVNKAIDNDMPPSEILNNVLGMSPTKKPKLAGYCIDDINQKTVESHLQTLELVETIASVLDFQKATTEEKAVEMEQETVGSPDVSQGQVPATGKESVGESALSSDPPSTIKKAKMKLMEALADIPALTSLIRYVLSHQPEAKSESHQPEAKSESQQPKAKSESQ</sequence>
<accession>A0A8X6JZ99</accession>
<proteinExistence type="predicted"/>
<feature type="region of interest" description="Disordered" evidence="1">
    <location>
        <begin position="231"/>
        <end position="268"/>
    </location>
</feature>
<evidence type="ECO:0000256" key="1">
    <source>
        <dbReference type="SAM" id="MobiDB-lite"/>
    </source>
</evidence>
<name>A0A8X6JZ99_9ARAC</name>
<dbReference type="AlphaFoldDB" id="A0A8X6JZ99"/>
<keyword evidence="3" id="KW-1185">Reference proteome</keyword>
<organism evidence="2 3">
    <name type="scientific">Trichonephila inaurata madagascariensis</name>
    <dbReference type="NCBI Taxonomy" id="2747483"/>
    <lineage>
        <taxon>Eukaryota</taxon>
        <taxon>Metazoa</taxon>
        <taxon>Ecdysozoa</taxon>
        <taxon>Arthropoda</taxon>
        <taxon>Chelicerata</taxon>
        <taxon>Arachnida</taxon>
        <taxon>Araneae</taxon>
        <taxon>Araneomorphae</taxon>
        <taxon>Entelegynae</taxon>
        <taxon>Araneoidea</taxon>
        <taxon>Nephilidae</taxon>
        <taxon>Trichonephila</taxon>
        <taxon>Trichonephila inaurata</taxon>
    </lineage>
</organism>
<feature type="region of interest" description="Disordered" evidence="1">
    <location>
        <begin position="298"/>
        <end position="324"/>
    </location>
</feature>
<dbReference type="OrthoDB" id="6437622at2759"/>
<protein>
    <submittedName>
        <fullName evidence="2">Uncharacterized protein</fullName>
    </submittedName>
</protein>
<evidence type="ECO:0000313" key="3">
    <source>
        <dbReference type="Proteomes" id="UP000886998"/>
    </source>
</evidence>
<dbReference type="Proteomes" id="UP000886998">
    <property type="component" value="Unassembled WGS sequence"/>
</dbReference>
<gene>
    <name evidence="2" type="primary">AVEN_57821_1</name>
    <name evidence="2" type="ORF">TNIN_31861</name>
</gene>
<reference evidence="2" key="1">
    <citation type="submission" date="2020-08" db="EMBL/GenBank/DDBJ databases">
        <title>Multicomponent nature underlies the extraordinary mechanical properties of spider dragline silk.</title>
        <authorList>
            <person name="Kono N."/>
            <person name="Nakamura H."/>
            <person name="Mori M."/>
            <person name="Yoshida Y."/>
            <person name="Ohtoshi R."/>
            <person name="Malay A.D."/>
            <person name="Moran D.A.P."/>
            <person name="Tomita M."/>
            <person name="Numata K."/>
            <person name="Arakawa K."/>
        </authorList>
    </citation>
    <scope>NUCLEOTIDE SEQUENCE</scope>
</reference>
<comment type="caution">
    <text evidence="2">The sequence shown here is derived from an EMBL/GenBank/DDBJ whole genome shotgun (WGS) entry which is preliminary data.</text>
</comment>
<feature type="non-terminal residue" evidence="2">
    <location>
        <position position="324"/>
    </location>
</feature>
<dbReference type="EMBL" id="BMAV01026135">
    <property type="protein sequence ID" value="GFS47742.1"/>
    <property type="molecule type" value="Genomic_DNA"/>
</dbReference>